<feature type="transmembrane region" description="Helical" evidence="1">
    <location>
        <begin position="94"/>
        <end position="115"/>
    </location>
</feature>
<keyword evidence="1" id="KW-0472">Membrane</keyword>
<organism evidence="2 3">
    <name type="scientific">Solanum commersonii</name>
    <name type="common">Commerson's wild potato</name>
    <name type="synonym">Commerson's nightshade</name>
    <dbReference type="NCBI Taxonomy" id="4109"/>
    <lineage>
        <taxon>Eukaryota</taxon>
        <taxon>Viridiplantae</taxon>
        <taxon>Streptophyta</taxon>
        <taxon>Embryophyta</taxon>
        <taxon>Tracheophyta</taxon>
        <taxon>Spermatophyta</taxon>
        <taxon>Magnoliopsida</taxon>
        <taxon>eudicotyledons</taxon>
        <taxon>Gunneridae</taxon>
        <taxon>Pentapetalae</taxon>
        <taxon>asterids</taxon>
        <taxon>lamiids</taxon>
        <taxon>Solanales</taxon>
        <taxon>Solanaceae</taxon>
        <taxon>Solanoideae</taxon>
        <taxon>Solaneae</taxon>
        <taxon>Solanum</taxon>
    </lineage>
</organism>
<sequence length="122" mass="14078">MKPKDDVLVLLLSSVDEDRLTTAKIVTITCGLATLMPFLPYEYIGQDRFPVFILTGNRSFFHVFVVFLMISFATSFSALYLLRKYPKAAKFCKNFSITSLVSAMAFATFCFFKRLEIYYLYQ</sequence>
<evidence type="ECO:0000256" key="1">
    <source>
        <dbReference type="SAM" id="Phobius"/>
    </source>
</evidence>
<reference evidence="2 3" key="1">
    <citation type="submission" date="2020-09" db="EMBL/GenBank/DDBJ databases">
        <title>De no assembly of potato wild relative species, Solanum commersonii.</title>
        <authorList>
            <person name="Cho K."/>
        </authorList>
    </citation>
    <scope>NUCLEOTIDE SEQUENCE [LARGE SCALE GENOMIC DNA]</scope>
    <source>
        <strain evidence="2">LZ3.2</strain>
        <tissue evidence="2">Leaf</tissue>
    </source>
</reference>
<name>A0A9J5YTG6_SOLCO</name>
<gene>
    <name evidence="2" type="ORF">H5410_025158</name>
</gene>
<evidence type="ECO:0000313" key="2">
    <source>
        <dbReference type="EMBL" id="KAG5603666.1"/>
    </source>
</evidence>
<keyword evidence="1" id="KW-1133">Transmembrane helix</keyword>
<evidence type="ECO:0000313" key="3">
    <source>
        <dbReference type="Proteomes" id="UP000824120"/>
    </source>
</evidence>
<keyword evidence="3" id="KW-1185">Reference proteome</keyword>
<accession>A0A9J5YTG6</accession>
<feature type="transmembrane region" description="Helical" evidence="1">
    <location>
        <begin position="21"/>
        <end position="39"/>
    </location>
</feature>
<keyword evidence="1" id="KW-0812">Transmembrane</keyword>
<dbReference type="EMBL" id="JACXVP010000005">
    <property type="protein sequence ID" value="KAG5603666.1"/>
    <property type="molecule type" value="Genomic_DNA"/>
</dbReference>
<comment type="caution">
    <text evidence="2">The sequence shown here is derived from an EMBL/GenBank/DDBJ whole genome shotgun (WGS) entry which is preliminary data.</text>
</comment>
<protein>
    <submittedName>
        <fullName evidence="2">Uncharacterized protein</fullName>
    </submittedName>
</protein>
<proteinExistence type="predicted"/>
<dbReference type="OrthoDB" id="1716910at2759"/>
<dbReference type="AlphaFoldDB" id="A0A9J5YTG6"/>
<dbReference type="Proteomes" id="UP000824120">
    <property type="component" value="Chromosome 5"/>
</dbReference>
<feature type="transmembrane region" description="Helical" evidence="1">
    <location>
        <begin position="59"/>
        <end position="82"/>
    </location>
</feature>